<dbReference type="Proteomes" id="UP000663844">
    <property type="component" value="Unassembled WGS sequence"/>
</dbReference>
<dbReference type="PROSITE" id="PS50262">
    <property type="entry name" value="G_PROTEIN_RECEP_F1_2"/>
    <property type="match status" value="1"/>
</dbReference>
<dbReference type="Proteomes" id="UP000663868">
    <property type="component" value="Unassembled WGS sequence"/>
</dbReference>
<evidence type="ECO:0000256" key="3">
    <source>
        <dbReference type="ARBA" id="ARBA00022989"/>
    </source>
</evidence>
<evidence type="ECO:0000256" key="6">
    <source>
        <dbReference type="ARBA" id="ARBA00023170"/>
    </source>
</evidence>
<evidence type="ECO:0000313" key="14">
    <source>
        <dbReference type="Proteomes" id="UP000663845"/>
    </source>
</evidence>
<feature type="transmembrane region" description="Helical" evidence="8">
    <location>
        <begin position="178"/>
        <end position="201"/>
    </location>
</feature>
<dbReference type="PANTHER" id="PTHR24243:SF233">
    <property type="entry name" value="THYROTROPIN-RELEASING HORMONE RECEPTOR"/>
    <property type="match status" value="1"/>
</dbReference>
<evidence type="ECO:0000256" key="5">
    <source>
        <dbReference type="ARBA" id="ARBA00023136"/>
    </source>
</evidence>
<evidence type="ECO:0000313" key="10">
    <source>
        <dbReference type="EMBL" id="CAF0723421.1"/>
    </source>
</evidence>
<dbReference type="AlphaFoldDB" id="A0A813NL92"/>
<dbReference type="EMBL" id="CAJOAZ010002168">
    <property type="protein sequence ID" value="CAF3901424.1"/>
    <property type="molecule type" value="Genomic_DNA"/>
</dbReference>
<keyword evidence="7" id="KW-0807">Transducer</keyword>
<feature type="transmembrane region" description="Helical" evidence="8">
    <location>
        <begin position="88"/>
        <end position="109"/>
    </location>
</feature>
<evidence type="ECO:0000256" key="8">
    <source>
        <dbReference type="SAM" id="Phobius"/>
    </source>
</evidence>
<comment type="subcellular location">
    <subcellularLocation>
        <location evidence="1">Membrane</location>
        <topology evidence="1">Multi-pass membrane protein</topology>
    </subcellularLocation>
</comment>
<keyword evidence="2 8" id="KW-0812">Transmembrane</keyword>
<feature type="transmembrane region" description="Helical" evidence="8">
    <location>
        <begin position="130"/>
        <end position="151"/>
    </location>
</feature>
<protein>
    <recommendedName>
        <fullName evidence="9">G-protein coupled receptors family 1 profile domain-containing protein</fullName>
    </recommendedName>
</protein>
<keyword evidence="3 8" id="KW-1133">Transmembrane helix</keyword>
<dbReference type="EMBL" id="CAJNOG010000008">
    <property type="protein sequence ID" value="CAF0739176.1"/>
    <property type="molecule type" value="Genomic_DNA"/>
</dbReference>
<feature type="domain" description="G-protein coupled receptors family 1 profile" evidence="9">
    <location>
        <begin position="27"/>
        <end position="285"/>
    </location>
</feature>
<proteinExistence type="predicted"/>
<dbReference type="GO" id="GO:0004930">
    <property type="term" value="F:G protein-coupled receptor activity"/>
    <property type="evidence" value="ECO:0007669"/>
    <property type="project" value="UniProtKB-KW"/>
</dbReference>
<name>A0A813NL92_9BILA</name>
<organism evidence="11 14">
    <name type="scientific">Adineta steineri</name>
    <dbReference type="NCBI Taxonomy" id="433720"/>
    <lineage>
        <taxon>Eukaryota</taxon>
        <taxon>Metazoa</taxon>
        <taxon>Spiralia</taxon>
        <taxon>Gnathifera</taxon>
        <taxon>Rotifera</taxon>
        <taxon>Eurotatoria</taxon>
        <taxon>Bdelloidea</taxon>
        <taxon>Adinetida</taxon>
        <taxon>Adinetidae</taxon>
        <taxon>Adineta</taxon>
    </lineage>
</organism>
<evidence type="ECO:0000256" key="1">
    <source>
        <dbReference type="ARBA" id="ARBA00004141"/>
    </source>
</evidence>
<feature type="transmembrane region" description="Helical" evidence="8">
    <location>
        <begin position="264"/>
        <end position="286"/>
    </location>
</feature>
<dbReference type="InterPro" id="IPR017452">
    <property type="entry name" value="GPCR_Rhodpsn_7TM"/>
</dbReference>
<dbReference type="GO" id="GO:0005886">
    <property type="term" value="C:plasma membrane"/>
    <property type="evidence" value="ECO:0007669"/>
    <property type="project" value="TreeGrafter"/>
</dbReference>
<sequence length="322" mass="36560">MSSSLTFIGKMITIYTGIPLFIAGVIGEFLNIIVFLSLQTFRQSSCAFYLTVISIMNIGQLSTGLLAVITNALFGVDGTQASLFYCKFRPYCFQTCALSSLGGFCLATFDQYCATCAHPRWQQWCSIKRAKRLVIINIIIWALHGIPYLIFFEQILSSTTGQVSCTSKNPTFAYYRSYVIIFILFGILPMSISAVFGLLAYRNVQELSYRTLPIVRRELDKQITTMVLIQLVVNVFTLLPNTIVSTLLTSPNIPSNAFNQSYIQFAYTIAVLLNYSYFASSFYIYICASERFRKQVAYVLIKVHLERWRKPQQVNNQVRPES</sequence>
<feature type="transmembrane region" description="Helical" evidence="8">
    <location>
        <begin position="48"/>
        <end position="76"/>
    </location>
</feature>
<dbReference type="Proteomes" id="UP000663845">
    <property type="component" value="Unassembled WGS sequence"/>
</dbReference>
<dbReference type="EMBL" id="CAJOBB010001279">
    <property type="protein sequence ID" value="CAF3834925.1"/>
    <property type="molecule type" value="Genomic_DNA"/>
</dbReference>
<keyword evidence="4" id="KW-0297">G-protein coupled receptor</keyword>
<gene>
    <name evidence="10" type="ORF">IZO911_LOCUS2159</name>
    <name evidence="11" type="ORF">JYZ213_LOCUS1758</name>
    <name evidence="12" type="ORF">KXQ929_LOCUS19098</name>
    <name evidence="13" type="ORF">OXD698_LOCUS23966</name>
</gene>
<evidence type="ECO:0000313" key="13">
    <source>
        <dbReference type="EMBL" id="CAF3901424.1"/>
    </source>
</evidence>
<evidence type="ECO:0000256" key="7">
    <source>
        <dbReference type="ARBA" id="ARBA00023224"/>
    </source>
</evidence>
<dbReference type="SUPFAM" id="SSF81321">
    <property type="entry name" value="Family A G protein-coupled receptor-like"/>
    <property type="match status" value="1"/>
</dbReference>
<dbReference type="Gene3D" id="1.20.1070.10">
    <property type="entry name" value="Rhodopsin 7-helix transmembrane proteins"/>
    <property type="match status" value="1"/>
</dbReference>
<dbReference type="InterPro" id="IPR000276">
    <property type="entry name" value="GPCR_Rhodpsn"/>
</dbReference>
<comment type="caution">
    <text evidence="11">The sequence shown here is derived from an EMBL/GenBank/DDBJ whole genome shotgun (WGS) entry which is preliminary data.</text>
</comment>
<reference evidence="11" key="1">
    <citation type="submission" date="2021-02" db="EMBL/GenBank/DDBJ databases">
        <authorList>
            <person name="Nowell W R."/>
        </authorList>
    </citation>
    <scope>NUCLEOTIDE SEQUENCE</scope>
</reference>
<dbReference type="EMBL" id="CAJNOE010000010">
    <property type="protein sequence ID" value="CAF0723421.1"/>
    <property type="molecule type" value="Genomic_DNA"/>
</dbReference>
<keyword evidence="5 8" id="KW-0472">Membrane</keyword>
<feature type="transmembrane region" description="Helical" evidence="8">
    <location>
        <begin position="12"/>
        <end position="36"/>
    </location>
</feature>
<evidence type="ECO:0000256" key="2">
    <source>
        <dbReference type="ARBA" id="ARBA00022692"/>
    </source>
</evidence>
<feature type="transmembrane region" description="Helical" evidence="8">
    <location>
        <begin position="222"/>
        <end position="244"/>
    </location>
</feature>
<dbReference type="PANTHER" id="PTHR24243">
    <property type="entry name" value="G-PROTEIN COUPLED RECEPTOR"/>
    <property type="match status" value="1"/>
</dbReference>
<keyword evidence="6" id="KW-0675">Receptor</keyword>
<accession>A0A813NL92</accession>
<evidence type="ECO:0000259" key="9">
    <source>
        <dbReference type="PROSITE" id="PS50262"/>
    </source>
</evidence>
<evidence type="ECO:0000313" key="11">
    <source>
        <dbReference type="EMBL" id="CAF0739176.1"/>
    </source>
</evidence>
<dbReference type="Pfam" id="PF00001">
    <property type="entry name" value="7tm_1"/>
    <property type="match status" value="1"/>
</dbReference>
<evidence type="ECO:0000313" key="12">
    <source>
        <dbReference type="EMBL" id="CAF3834925.1"/>
    </source>
</evidence>
<dbReference type="Proteomes" id="UP000663860">
    <property type="component" value="Unassembled WGS sequence"/>
</dbReference>
<evidence type="ECO:0000256" key="4">
    <source>
        <dbReference type="ARBA" id="ARBA00023040"/>
    </source>
</evidence>